<evidence type="ECO:0000256" key="1">
    <source>
        <dbReference type="SAM" id="MobiDB-lite"/>
    </source>
</evidence>
<comment type="caution">
    <text evidence="2">The sequence shown here is derived from an EMBL/GenBank/DDBJ whole genome shotgun (WGS) entry which is preliminary data.</text>
</comment>
<accession>A0A5J5DCB3</accession>
<dbReference type="EMBL" id="VOFY01000008">
    <property type="protein sequence ID" value="KAA8590485.1"/>
    <property type="molecule type" value="Genomic_DNA"/>
</dbReference>
<reference evidence="2 3" key="1">
    <citation type="submission" date="2019-08" db="EMBL/GenBank/DDBJ databases">
        <title>A chromosome-level genome assembly, high-density linkage maps, and genome scans reveal the genomic architecture of hybrid incompatibilities underlying speciation via character displacement in darters (Percidae: Etheostominae).</title>
        <authorList>
            <person name="Moran R.L."/>
            <person name="Catchen J.M."/>
            <person name="Fuller R.C."/>
        </authorList>
    </citation>
    <scope>NUCLEOTIDE SEQUENCE [LARGE SCALE GENOMIC DNA]</scope>
    <source>
        <strain evidence="2">EspeVRDwgs_2016</strain>
        <tissue evidence="2">Muscle</tissue>
    </source>
</reference>
<protein>
    <submittedName>
        <fullName evidence="2">Uncharacterized protein</fullName>
    </submittedName>
</protein>
<organism evidence="2 3">
    <name type="scientific">Etheostoma spectabile</name>
    <name type="common">orangethroat darter</name>
    <dbReference type="NCBI Taxonomy" id="54343"/>
    <lineage>
        <taxon>Eukaryota</taxon>
        <taxon>Metazoa</taxon>
        <taxon>Chordata</taxon>
        <taxon>Craniata</taxon>
        <taxon>Vertebrata</taxon>
        <taxon>Euteleostomi</taxon>
        <taxon>Actinopterygii</taxon>
        <taxon>Neopterygii</taxon>
        <taxon>Teleostei</taxon>
        <taxon>Neoteleostei</taxon>
        <taxon>Acanthomorphata</taxon>
        <taxon>Eupercaria</taxon>
        <taxon>Perciformes</taxon>
        <taxon>Percoidei</taxon>
        <taxon>Percidae</taxon>
        <taxon>Etheostomatinae</taxon>
        <taxon>Etheostoma</taxon>
    </lineage>
</organism>
<evidence type="ECO:0000313" key="3">
    <source>
        <dbReference type="Proteomes" id="UP000327493"/>
    </source>
</evidence>
<proteinExistence type="predicted"/>
<sequence length="38" mass="4093">MSRAFETHRGQSSLGGGYHLVSGGLSSQWSISKSKRDP</sequence>
<evidence type="ECO:0000313" key="2">
    <source>
        <dbReference type="EMBL" id="KAA8590485.1"/>
    </source>
</evidence>
<feature type="region of interest" description="Disordered" evidence="1">
    <location>
        <begin position="1"/>
        <end position="38"/>
    </location>
</feature>
<gene>
    <name evidence="2" type="ORF">FQN60_014419</name>
</gene>
<name>A0A5J5DCB3_9PERO</name>
<dbReference type="Proteomes" id="UP000327493">
    <property type="component" value="Chromosome 8"/>
</dbReference>
<keyword evidence="3" id="KW-1185">Reference proteome</keyword>
<dbReference type="AlphaFoldDB" id="A0A5J5DCB3"/>